<dbReference type="Pfam" id="PF04134">
    <property type="entry name" value="DCC1-like"/>
    <property type="match status" value="1"/>
</dbReference>
<organism evidence="1 2">
    <name type="scientific">Halomarina rubra</name>
    <dbReference type="NCBI Taxonomy" id="2071873"/>
    <lineage>
        <taxon>Archaea</taxon>
        <taxon>Methanobacteriati</taxon>
        <taxon>Methanobacteriota</taxon>
        <taxon>Stenosarchaea group</taxon>
        <taxon>Halobacteria</taxon>
        <taxon>Halobacteriales</taxon>
        <taxon>Natronomonadaceae</taxon>
        <taxon>Halomarina</taxon>
    </lineage>
</organism>
<gene>
    <name evidence="1" type="ORF">ACFSBT_11550</name>
</gene>
<keyword evidence="2" id="KW-1185">Reference proteome</keyword>
<reference evidence="1 2" key="1">
    <citation type="journal article" date="2019" name="Int. J. Syst. Evol. Microbiol.">
        <title>The Global Catalogue of Microorganisms (GCM) 10K type strain sequencing project: providing services to taxonomists for standard genome sequencing and annotation.</title>
        <authorList>
            <consortium name="The Broad Institute Genomics Platform"/>
            <consortium name="The Broad Institute Genome Sequencing Center for Infectious Disease"/>
            <person name="Wu L."/>
            <person name="Ma J."/>
        </authorList>
    </citation>
    <scope>NUCLEOTIDE SEQUENCE [LARGE SCALE GENOMIC DNA]</scope>
    <source>
        <strain evidence="1 2">CGMCC 1.12563</strain>
    </source>
</reference>
<dbReference type="InterPro" id="IPR007263">
    <property type="entry name" value="DCC1-like"/>
</dbReference>
<accession>A0ABD6AWG4</accession>
<comment type="caution">
    <text evidence="1">The sequence shown here is derived from an EMBL/GenBank/DDBJ whole genome shotgun (WGS) entry which is preliminary data.</text>
</comment>
<dbReference type="EMBL" id="JBHUDC010000005">
    <property type="protein sequence ID" value="MFD1513913.1"/>
    <property type="molecule type" value="Genomic_DNA"/>
</dbReference>
<proteinExistence type="predicted"/>
<dbReference type="RefSeq" id="WP_250873875.1">
    <property type="nucleotide sequence ID" value="NZ_JALXFV010000005.1"/>
</dbReference>
<dbReference type="AlphaFoldDB" id="A0ABD6AWG4"/>
<sequence length="122" mass="13580">MSDRRHTPQLVYDDDCGFCTWCARWAVRVAPVEAVGFSDLTADQRAMLPDDWETCAHLVVGRTVYSCGEAIEQTLARSNVPTSVAVGMLRSLPGYERVREGGYRWAADRRGEWGRLASADSP</sequence>
<name>A0ABD6AWG4_9EURY</name>
<dbReference type="Proteomes" id="UP001597187">
    <property type="component" value="Unassembled WGS sequence"/>
</dbReference>
<evidence type="ECO:0000313" key="1">
    <source>
        <dbReference type="EMBL" id="MFD1513913.1"/>
    </source>
</evidence>
<evidence type="ECO:0000313" key="2">
    <source>
        <dbReference type="Proteomes" id="UP001597187"/>
    </source>
</evidence>
<protein>
    <submittedName>
        <fullName evidence="1">DCC1-like thiol-disulfide oxidoreductase family protein</fullName>
    </submittedName>
</protein>